<dbReference type="SUPFAM" id="SSF57196">
    <property type="entry name" value="EGF/Laminin"/>
    <property type="match status" value="3"/>
</dbReference>
<dbReference type="InterPro" id="IPR018097">
    <property type="entry name" value="EGF_Ca-bd_CS"/>
</dbReference>
<dbReference type="InterPro" id="IPR011042">
    <property type="entry name" value="6-blade_b-propeller_TolB-like"/>
</dbReference>
<reference evidence="19" key="2">
    <citation type="submission" date="2025-08" db="UniProtKB">
        <authorList>
            <consortium name="RefSeq"/>
        </authorList>
    </citation>
    <scope>IDENTIFICATION</scope>
    <source>
        <tissue evidence="19">Tongue muscle</tissue>
    </source>
</reference>
<feature type="chain" id="PRO_5046493448" evidence="16">
    <location>
        <begin position="28"/>
        <end position="829"/>
    </location>
</feature>
<feature type="compositionally biased region" description="Low complexity" evidence="14">
    <location>
        <begin position="606"/>
        <end position="621"/>
    </location>
</feature>
<evidence type="ECO:0000256" key="5">
    <source>
        <dbReference type="ARBA" id="ARBA00022989"/>
    </source>
</evidence>
<evidence type="ECO:0000256" key="13">
    <source>
        <dbReference type="PROSITE-ProRule" id="PRU00461"/>
    </source>
</evidence>
<dbReference type="InterPro" id="IPR000742">
    <property type="entry name" value="EGF"/>
</dbReference>
<dbReference type="CDD" id="cd00112">
    <property type="entry name" value="LDLa"/>
    <property type="match status" value="4"/>
</dbReference>
<feature type="disulfide bond" evidence="12">
    <location>
        <begin position="49"/>
        <end position="67"/>
    </location>
</feature>
<name>A0ABM4I8U1_ODOVR</name>
<dbReference type="SUPFAM" id="SSF57424">
    <property type="entry name" value="LDL receptor-like module"/>
    <property type="match status" value="4"/>
</dbReference>
<evidence type="ECO:0000256" key="8">
    <source>
        <dbReference type="ARBA" id="ARBA00023170"/>
    </source>
</evidence>
<gene>
    <name evidence="19" type="primary">LRP8</name>
</gene>
<proteinExistence type="predicted"/>
<feature type="compositionally biased region" description="Polar residues" evidence="14">
    <location>
        <begin position="626"/>
        <end position="639"/>
    </location>
</feature>
<keyword evidence="16" id="KW-0732">Signal</keyword>
<evidence type="ECO:0000256" key="7">
    <source>
        <dbReference type="ARBA" id="ARBA00023157"/>
    </source>
</evidence>
<dbReference type="Gene3D" id="2.10.25.10">
    <property type="entry name" value="Laminin"/>
    <property type="match status" value="3"/>
</dbReference>
<evidence type="ECO:0000256" key="1">
    <source>
        <dbReference type="ARBA" id="ARBA00022536"/>
    </source>
</evidence>
<dbReference type="InterPro" id="IPR049883">
    <property type="entry name" value="NOTCH1_EGF-like"/>
</dbReference>
<dbReference type="InterPro" id="IPR000152">
    <property type="entry name" value="EGF-type_Asp/Asn_hydroxyl_site"/>
</dbReference>
<feature type="disulfide bond" evidence="12">
    <location>
        <begin position="172"/>
        <end position="190"/>
    </location>
</feature>
<feature type="disulfide bond" evidence="12">
    <location>
        <begin position="61"/>
        <end position="76"/>
    </location>
</feature>
<evidence type="ECO:0000256" key="2">
    <source>
        <dbReference type="ARBA" id="ARBA00022583"/>
    </source>
</evidence>
<feature type="disulfide bond" evidence="12">
    <location>
        <begin position="81"/>
        <end position="93"/>
    </location>
</feature>
<evidence type="ECO:0000259" key="17">
    <source>
        <dbReference type="PROSITE" id="PS50026"/>
    </source>
</evidence>
<feature type="repeat" description="LDL-receptor class B" evidence="13">
    <location>
        <begin position="328"/>
        <end position="374"/>
    </location>
</feature>
<feature type="region of interest" description="Disordered" evidence="14">
    <location>
        <begin position="604"/>
        <end position="683"/>
    </location>
</feature>
<feature type="disulfide bond" evidence="12">
    <location>
        <begin position="165"/>
        <end position="177"/>
    </location>
</feature>
<dbReference type="InterPro" id="IPR036055">
    <property type="entry name" value="LDL_receptor-like_sf"/>
</dbReference>
<dbReference type="PROSITE" id="PS51120">
    <property type="entry name" value="LDLRB"/>
    <property type="match status" value="4"/>
</dbReference>
<evidence type="ECO:0000256" key="9">
    <source>
        <dbReference type="ARBA" id="ARBA00023180"/>
    </source>
</evidence>
<dbReference type="InterPro" id="IPR051221">
    <property type="entry name" value="LDLR-related"/>
</dbReference>
<feature type="repeat" description="LDL-receptor class B" evidence="13">
    <location>
        <begin position="375"/>
        <end position="417"/>
    </location>
</feature>
<feature type="disulfide bond" evidence="12">
    <location>
        <begin position="42"/>
        <end position="54"/>
    </location>
</feature>
<feature type="disulfide bond" evidence="12">
    <location>
        <begin position="143"/>
        <end position="158"/>
    </location>
</feature>
<dbReference type="Pfam" id="PF00058">
    <property type="entry name" value="Ldl_recept_b"/>
    <property type="match status" value="5"/>
</dbReference>
<feature type="repeat" description="LDL-receptor class B" evidence="13">
    <location>
        <begin position="418"/>
        <end position="461"/>
    </location>
</feature>
<evidence type="ECO:0000256" key="12">
    <source>
        <dbReference type="PROSITE-ProRule" id="PRU00124"/>
    </source>
</evidence>
<dbReference type="PANTHER" id="PTHR22722:SF15">
    <property type="entry name" value="LOW-DENSITY LIPOPROTEIN RECEPTOR-RELATED"/>
    <property type="match status" value="1"/>
</dbReference>
<feature type="repeat" description="LDL-receptor class B" evidence="13">
    <location>
        <begin position="462"/>
        <end position="506"/>
    </location>
</feature>
<feature type="disulfide bond" evidence="12">
    <location>
        <begin position="88"/>
        <end position="106"/>
    </location>
</feature>
<accession>A0ABM4I8U1</accession>
<dbReference type="PROSITE" id="PS01209">
    <property type="entry name" value="LDLRA_1"/>
    <property type="match status" value="2"/>
</dbReference>
<keyword evidence="6 15" id="KW-0472">Membrane</keyword>
<dbReference type="Pfam" id="PF07645">
    <property type="entry name" value="EGF_CA"/>
    <property type="match status" value="1"/>
</dbReference>
<dbReference type="Pfam" id="PF00057">
    <property type="entry name" value="Ldl_recept_a"/>
    <property type="match status" value="4"/>
</dbReference>
<dbReference type="Proteomes" id="UP001652640">
    <property type="component" value="Chromosome 5"/>
</dbReference>
<dbReference type="SMART" id="SM00135">
    <property type="entry name" value="LY"/>
    <property type="match status" value="5"/>
</dbReference>
<dbReference type="PROSITE" id="PS01186">
    <property type="entry name" value="EGF_2"/>
    <property type="match status" value="2"/>
</dbReference>
<keyword evidence="8 19" id="KW-0675">Receptor</keyword>
<evidence type="ECO:0000256" key="3">
    <source>
        <dbReference type="ARBA" id="ARBA00022692"/>
    </source>
</evidence>
<feature type="compositionally biased region" description="Polar residues" evidence="14">
    <location>
        <begin position="668"/>
        <end position="678"/>
    </location>
</feature>
<keyword evidence="4" id="KW-0677">Repeat</keyword>
<evidence type="ECO:0000256" key="6">
    <source>
        <dbReference type="ARBA" id="ARBA00023136"/>
    </source>
</evidence>
<dbReference type="Gene3D" id="4.10.400.10">
    <property type="entry name" value="Low-density Lipoprotein Receptor"/>
    <property type="match status" value="4"/>
</dbReference>
<reference evidence="18" key="1">
    <citation type="journal article" date="2022" name="J. Hered.">
        <title>A De Novo Chromosome-Level Genome Assembly of the White-Tailed Deer, Odocoileus Virginianus.</title>
        <authorList>
            <person name="London E.W."/>
            <person name="Roca A.L."/>
            <person name="Novakofski J.E."/>
            <person name="Mateus-Pinilla N.E."/>
        </authorList>
    </citation>
    <scope>NUCLEOTIDE SEQUENCE [LARGE SCALE GENOMIC DNA]</scope>
</reference>
<organism evidence="18 19">
    <name type="scientific">Odocoileus virginianus</name>
    <name type="common">White-tailed deer</name>
    <dbReference type="NCBI Taxonomy" id="9874"/>
    <lineage>
        <taxon>Eukaryota</taxon>
        <taxon>Metazoa</taxon>
        <taxon>Chordata</taxon>
        <taxon>Craniata</taxon>
        <taxon>Vertebrata</taxon>
        <taxon>Euteleostomi</taxon>
        <taxon>Mammalia</taxon>
        <taxon>Eutheria</taxon>
        <taxon>Laurasiatheria</taxon>
        <taxon>Artiodactyla</taxon>
        <taxon>Ruminantia</taxon>
        <taxon>Pecora</taxon>
        <taxon>Cervidae</taxon>
        <taxon>Odocoileinae</taxon>
        <taxon>Odocoileus</taxon>
    </lineage>
</organism>
<keyword evidence="7 11" id="KW-1015">Disulfide bond</keyword>
<feature type="transmembrane region" description="Helical" evidence="15">
    <location>
        <begin position="691"/>
        <end position="714"/>
    </location>
</feature>
<comment type="subcellular location">
    <subcellularLocation>
        <location evidence="10">Endomembrane system</location>
        <topology evidence="10">Single-pass type I membrane protein</topology>
    </subcellularLocation>
</comment>
<keyword evidence="18" id="KW-1185">Reference proteome</keyword>
<evidence type="ECO:0000256" key="10">
    <source>
        <dbReference type="ARBA" id="ARBA00046288"/>
    </source>
</evidence>
<feature type="signal peptide" evidence="16">
    <location>
        <begin position="1"/>
        <end position="27"/>
    </location>
</feature>
<dbReference type="SUPFAM" id="SSF63825">
    <property type="entry name" value="YWTD domain"/>
    <property type="match status" value="1"/>
</dbReference>
<evidence type="ECO:0000256" key="11">
    <source>
        <dbReference type="PROSITE-ProRule" id="PRU00076"/>
    </source>
</evidence>
<dbReference type="PROSITE" id="PS01187">
    <property type="entry name" value="EGF_CA"/>
    <property type="match status" value="1"/>
</dbReference>
<keyword evidence="5 15" id="KW-1133">Transmembrane helix</keyword>
<keyword evidence="9" id="KW-0325">Glycoprotein</keyword>
<dbReference type="SMART" id="SM00179">
    <property type="entry name" value="EGF_CA"/>
    <property type="match status" value="2"/>
</dbReference>
<dbReference type="Pfam" id="PF14670">
    <property type="entry name" value="FXa_inhibition"/>
    <property type="match status" value="1"/>
</dbReference>
<feature type="compositionally biased region" description="Low complexity" evidence="14">
    <location>
        <begin position="640"/>
        <end position="665"/>
    </location>
</feature>
<dbReference type="PANTHER" id="PTHR22722">
    <property type="entry name" value="LOW-DENSITY LIPOPROTEIN RECEPTOR-RELATED PROTEIN 2-RELATED"/>
    <property type="match status" value="1"/>
</dbReference>
<evidence type="ECO:0000256" key="14">
    <source>
        <dbReference type="SAM" id="MobiDB-lite"/>
    </source>
</evidence>
<feature type="domain" description="EGF-like" evidence="17">
    <location>
        <begin position="242"/>
        <end position="281"/>
    </location>
</feature>
<protein>
    <submittedName>
        <fullName evidence="19">Low-density lipoprotein receptor-related protein 8 isoform X8</fullName>
    </submittedName>
</protein>
<keyword evidence="3 15" id="KW-0812">Transmembrane</keyword>
<evidence type="ECO:0000313" key="18">
    <source>
        <dbReference type="Proteomes" id="UP001652640"/>
    </source>
</evidence>
<dbReference type="CDD" id="cd00054">
    <property type="entry name" value="EGF_CA"/>
    <property type="match status" value="1"/>
</dbReference>
<dbReference type="InterPro" id="IPR001881">
    <property type="entry name" value="EGF-like_Ca-bd_dom"/>
</dbReference>
<dbReference type="InterPro" id="IPR002172">
    <property type="entry name" value="LDrepeatLR_classA_rpt"/>
</dbReference>
<feature type="disulfide bond" evidence="11">
    <location>
        <begin position="246"/>
        <end position="256"/>
    </location>
</feature>
<evidence type="ECO:0000256" key="15">
    <source>
        <dbReference type="SAM" id="Phobius"/>
    </source>
</evidence>
<keyword evidence="1 11" id="KW-0245">EGF-like domain</keyword>
<dbReference type="InterPro" id="IPR023415">
    <property type="entry name" value="LDLR_class-A_CS"/>
</dbReference>
<evidence type="ECO:0000256" key="16">
    <source>
        <dbReference type="SAM" id="SignalP"/>
    </source>
</evidence>
<keyword evidence="2" id="KW-0254">Endocytosis</keyword>
<sequence>MGRPERGALRPLALLLLLLQLQHRAAAAADPLRGGQGSVKECEENQFRCRNERCIPSVWRCDEDDDCSDNSDEDDCPKKTCADSDFTCNDGHCIRERWKCDGEEDCSDGSDESEATCTKQVCPAEKLSCGPSSHKCVPASWRCDGEKDCESGADEAGCATSLGTCRGDEFRCGDGTCVSAIKRCNQEQDCPDGSDETGCLQGLNECLHNNGGCSHICTDLKIGFECTCPAGYQLLDQKTCGDIDECEDPDACSQICVNYKGYFKCECHPGYEMDTLTRNCKAVAGRSPSLIFTNRHEVRRIDLVKRDYSRLIPMLKNVVALDVEVAANRIYWCDLSYRKIYSAYMDKASNPVEQDVLIDEQLHSPEGLAVDWVHKHIYWTDSGNKTISVATVDGKRRCTLFSRNLSEPRAIAVDPLRGFMYWSDWGFQAKIEKSGLNGVGRQTLVSDGIEWPNGITLDLLTQRLYWVDSKLHQLSSIDFSGGNRKMLISSPDFLSHPFGIAVFEDKVFWTDLENEAIFSANRLNGLEISVLAENLNNPHDIVIFHELKQPRAADACELSAQPNGGCEYLCLPAPQISSHSPKYTCACPDTMWLGPDMKRCYRAPQSTSTTTLASTTARTPADTSRAPGTTPHSPTYQNHSAGTPSLAAAAPSSVSVPRAPGVSPSTPSPATSNHSQHYGNEGGKMGSTVTAAVIGIIVPMVVIALLCMSGYLIWRNWKRKNTKSMNFDNPVYRKTTEEEEEDELHIGRAAQIGHVYPAAISSFDHPLWAEPCLGETRELEDPAPALKELFVLPGEPRSQPHQLPKNPLSELPVVKCKRVALSLEDDGLP</sequence>
<dbReference type="SMART" id="SM00192">
    <property type="entry name" value="LDLa"/>
    <property type="match status" value="4"/>
</dbReference>
<dbReference type="SMART" id="SM00181">
    <property type="entry name" value="EGF"/>
    <property type="match status" value="3"/>
</dbReference>
<dbReference type="RefSeq" id="XP_070324240.1">
    <property type="nucleotide sequence ID" value="XM_070468139.1"/>
</dbReference>
<dbReference type="PROSITE" id="PS50026">
    <property type="entry name" value="EGF_3"/>
    <property type="match status" value="1"/>
</dbReference>
<dbReference type="Gene3D" id="2.120.10.30">
    <property type="entry name" value="TolB, C-terminal domain"/>
    <property type="match status" value="1"/>
</dbReference>
<dbReference type="PROSITE" id="PS00010">
    <property type="entry name" value="ASX_HYDROXYL"/>
    <property type="match status" value="2"/>
</dbReference>
<dbReference type="InterPro" id="IPR000033">
    <property type="entry name" value="LDLR_classB_rpt"/>
</dbReference>
<keyword evidence="19" id="KW-0449">Lipoprotein</keyword>
<evidence type="ECO:0000256" key="4">
    <source>
        <dbReference type="ARBA" id="ARBA00022737"/>
    </source>
</evidence>
<dbReference type="PRINTS" id="PR00261">
    <property type="entry name" value="LDLRECEPTOR"/>
</dbReference>
<dbReference type="PROSITE" id="PS50068">
    <property type="entry name" value="LDLRA_2"/>
    <property type="match status" value="4"/>
</dbReference>
<feature type="disulfide bond" evidence="12">
    <location>
        <begin position="184"/>
        <end position="199"/>
    </location>
</feature>
<comment type="caution">
    <text evidence="11">Lacks conserved residue(s) required for the propagation of feature annotation.</text>
</comment>
<dbReference type="GeneID" id="110123456"/>
<evidence type="ECO:0000313" key="19">
    <source>
        <dbReference type="RefSeq" id="XP_070324240.1"/>
    </source>
</evidence>